<organism evidence="3 4">
    <name type="scientific">Scopulibacillus cellulosilyticus</name>
    <dbReference type="NCBI Taxonomy" id="2665665"/>
    <lineage>
        <taxon>Bacteria</taxon>
        <taxon>Bacillati</taxon>
        <taxon>Bacillota</taxon>
        <taxon>Bacilli</taxon>
        <taxon>Bacillales</taxon>
        <taxon>Sporolactobacillaceae</taxon>
        <taxon>Scopulibacillus</taxon>
    </lineage>
</organism>
<dbReference type="InterPro" id="IPR029000">
    <property type="entry name" value="Cyclophilin-like_dom_sf"/>
</dbReference>
<reference evidence="4" key="1">
    <citation type="journal article" date="2019" name="Int. J. Syst. Evol. Microbiol.">
        <title>The Global Catalogue of Microorganisms (GCM) 10K type strain sequencing project: providing services to taxonomists for standard genome sequencing and annotation.</title>
        <authorList>
            <consortium name="The Broad Institute Genomics Platform"/>
            <consortium name="The Broad Institute Genome Sequencing Center for Infectious Disease"/>
            <person name="Wu L."/>
            <person name="Ma J."/>
        </authorList>
    </citation>
    <scope>NUCLEOTIDE SEQUENCE [LARGE SCALE GENOMIC DNA]</scope>
    <source>
        <strain evidence="4">CGMCC 1.16305</strain>
    </source>
</reference>
<dbReference type="PROSITE" id="PS51257">
    <property type="entry name" value="PROKAR_LIPOPROTEIN"/>
    <property type="match status" value="1"/>
</dbReference>
<feature type="domain" description="Cyclophilin-like" evidence="2">
    <location>
        <begin position="56"/>
        <end position="165"/>
    </location>
</feature>
<keyword evidence="1" id="KW-0732">Signal</keyword>
<dbReference type="InterPro" id="IPR041183">
    <property type="entry name" value="Cyclophilin-like"/>
</dbReference>
<protein>
    <submittedName>
        <fullName evidence="3">Cyclophilin-like fold protein</fullName>
    </submittedName>
</protein>
<evidence type="ECO:0000256" key="1">
    <source>
        <dbReference type="SAM" id="SignalP"/>
    </source>
</evidence>
<gene>
    <name evidence="3" type="ORF">ACFQRG_12325</name>
</gene>
<dbReference type="EMBL" id="JBHTCO010000015">
    <property type="protein sequence ID" value="MFC7393741.1"/>
    <property type="molecule type" value="Genomic_DNA"/>
</dbReference>
<evidence type="ECO:0000313" key="4">
    <source>
        <dbReference type="Proteomes" id="UP001596505"/>
    </source>
</evidence>
<comment type="caution">
    <text evidence="3">The sequence shown here is derived from an EMBL/GenBank/DDBJ whole genome shotgun (WGS) entry which is preliminary data.</text>
</comment>
<dbReference type="Pfam" id="PF18050">
    <property type="entry name" value="Cyclophil_like2"/>
    <property type="match status" value="1"/>
</dbReference>
<feature type="signal peptide" evidence="1">
    <location>
        <begin position="1"/>
        <end position="21"/>
    </location>
</feature>
<keyword evidence="4" id="KW-1185">Reference proteome</keyword>
<feature type="chain" id="PRO_5045378833" evidence="1">
    <location>
        <begin position="22"/>
        <end position="172"/>
    </location>
</feature>
<name>A0ABW2PZL4_9BACL</name>
<dbReference type="RefSeq" id="WP_380966362.1">
    <property type="nucleotide sequence ID" value="NZ_JBHTCO010000015.1"/>
</dbReference>
<sequence length="172" mass="19084">MGKGFKWILLSIMATSMLLTACGGSNNEKGTKSNDTGKIIENTKKSEVEKMKTMKITVGSKVFTAKLYDNKTTRALISQLPMTVDMTELNGREKYYHLPKDLPVESTERPETIHAGEIMCWSSNSLVLFYNTFSNSYGGYARIGYIEDVSDLVSSLGKGNVKVTFAISNKQK</sequence>
<dbReference type="Gene3D" id="2.40.100.20">
    <property type="match status" value="1"/>
</dbReference>
<dbReference type="SUPFAM" id="SSF50891">
    <property type="entry name" value="Cyclophilin-like"/>
    <property type="match status" value="1"/>
</dbReference>
<dbReference type="Proteomes" id="UP001596505">
    <property type="component" value="Unassembled WGS sequence"/>
</dbReference>
<evidence type="ECO:0000259" key="2">
    <source>
        <dbReference type="Pfam" id="PF18050"/>
    </source>
</evidence>
<proteinExistence type="predicted"/>
<evidence type="ECO:0000313" key="3">
    <source>
        <dbReference type="EMBL" id="MFC7393741.1"/>
    </source>
</evidence>
<accession>A0ABW2PZL4</accession>